<keyword evidence="4" id="KW-0548">Nucleotidyltransferase</keyword>
<evidence type="ECO:0000256" key="5">
    <source>
        <dbReference type="ARBA" id="ARBA00022722"/>
    </source>
</evidence>
<feature type="domain" description="Reverse transcriptase" evidence="9">
    <location>
        <begin position="302"/>
        <end position="479"/>
    </location>
</feature>
<dbReference type="PROSITE" id="PS50878">
    <property type="entry name" value="RT_POL"/>
    <property type="match status" value="1"/>
</dbReference>
<evidence type="ECO:0000256" key="4">
    <source>
        <dbReference type="ARBA" id="ARBA00022695"/>
    </source>
</evidence>
<dbReference type="InterPro" id="IPR021109">
    <property type="entry name" value="Peptidase_aspartic_dom_sf"/>
</dbReference>
<evidence type="ECO:0000256" key="8">
    <source>
        <dbReference type="SAM" id="MobiDB-lite"/>
    </source>
</evidence>
<dbReference type="Pfam" id="PF17919">
    <property type="entry name" value="RT_RNaseH_2"/>
    <property type="match status" value="1"/>
</dbReference>
<dbReference type="Gene3D" id="2.40.70.10">
    <property type="entry name" value="Acid Proteases"/>
    <property type="match status" value="1"/>
</dbReference>
<keyword evidence="7" id="KW-0511">Multifunctional enzyme</keyword>
<dbReference type="FunFam" id="3.30.70.270:FF:000026">
    <property type="entry name" value="Transposon Ty3-G Gag-Pol polyprotein"/>
    <property type="match status" value="1"/>
</dbReference>
<feature type="region of interest" description="Disordered" evidence="8">
    <location>
        <begin position="22"/>
        <end position="41"/>
    </location>
</feature>
<proteinExistence type="inferred from homology"/>
<dbReference type="STRING" id="144197.ENSSPAP00000010747"/>
<keyword evidence="5" id="KW-0540">Nuclease</keyword>
<evidence type="ECO:0000313" key="10">
    <source>
        <dbReference type="Ensembl" id="ENSSPAP00000010747.1"/>
    </source>
</evidence>
<dbReference type="Gene3D" id="3.30.70.270">
    <property type="match status" value="2"/>
</dbReference>
<dbReference type="Gene3D" id="3.10.10.10">
    <property type="entry name" value="HIV Type 1 Reverse Transcriptase, subunit A, domain 1"/>
    <property type="match status" value="1"/>
</dbReference>
<keyword evidence="3" id="KW-0808">Transferase</keyword>
<dbReference type="GO" id="GO:0004523">
    <property type="term" value="F:RNA-DNA hybrid ribonuclease activity"/>
    <property type="evidence" value="ECO:0007669"/>
    <property type="project" value="UniProtKB-EC"/>
</dbReference>
<evidence type="ECO:0000256" key="7">
    <source>
        <dbReference type="ARBA" id="ARBA00023268"/>
    </source>
</evidence>
<reference evidence="10" key="1">
    <citation type="submission" date="2023-09" db="UniProtKB">
        <authorList>
            <consortium name="Ensembl"/>
        </authorList>
    </citation>
    <scope>IDENTIFICATION</scope>
</reference>
<sequence>MNSELTLEKAVTAIRQHEEIKKQQPIVRETNTPEQKETNVDSLKFQKKSHREYQTGKTTYGKGQKNFQKGQKSCGRCGKGPAHSLNNCAAREAECRKCHKKGHFAAVCRSGRVGAVVEEEEEDTFFLGAVSTGKKPKTWKKTLKVNGHDITFKLDTGADATVIPATTYSKERHGPLTKATIPLCGPSNEPLQVKGQFDGVMAYKDRTTTQPVYVVQKLATPLLGFPAISDLKLLHLVDNVRELEADMKRLYPKVFTGLGCLKGEYRIKLKGDAKPYALSLPRRVPLPLNDKVKGELQRMEKMGVIMPIEEATEWCAGMVVAPKPREKIRICSDMTHLNVYICRERHILPAVDETLAKLAGATVFTKLDATAGFWQIPLHPESVPLTTFITPFGRYCYKRLPFGISAAPEHFQKRLTQMLTGLDGTVCHADDILVFGSTREQHDLRLHKVLKRLQEEGLTLNNDKCHFAVDRVKFLGHIVSAQGIEADPGKIKAITEMPVPKDAADVKRFLGMVNYVGKFSPRIAELTQPLRELLKTDTEWVWGSSQQRAFDELRRELSSPAVLAQYSLNRETKVAADASSFGLGGVLSQMQPSGEWRPVAFISRSMTTTERRYA</sequence>
<organism evidence="10">
    <name type="scientific">Stegastes partitus</name>
    <name type="common">bicolor damselfish</name>
    <dbReference type="NCBI Taxonomy" id="144197"/>
    <lineage>
        <taxon>Eukaryota</taxon>
        <taxon>Metazoa</taxon>
        <taxon>Chordata</taxon>
        <taxon>Craniata</taxon>
        <taxon>Vertebrata</taxon>
        <taxon>Euteleostomi</taxon>
        <taxon>Actinopterygii</taxon>
        <taxon>Neopterygii</taxon>
        <taxon>Teleostei</taxon>
        <taxon>Neoteleostei</taxon>
        <taxon>Acanthomorphata</taxon>
        <taxon>Ovalentaria</taxon>
        <taxon>Pomacentridae</taxon>
        <taxon>Stegastes</taxon>
    </lineage>
</organism>
<evidence type="ECO:0000256" key="2">
    <source>
        <dbReference type="ARBA" id="ARBA00012180"/>
    </source>
</evidence>
<dbReference type="InterPro" id="IPR000477">
    <property type="entry name" value="RT_dom"/>
</dbReference>
<dbReference type="GeneTree" id="ENSGT01140000282569"/>
<evidence type="ECO:0000259" key="9">
    <source>
        <dbReference type="PROSITE" id="PS50878"/>
    </source>
</evidence>
<dbReference type="Pfam" id="PF00078">
    <property type="entry name" value="RVT_1"/>
    <property type="match status" value="1"/>
</dbReference>
<evidence type="ECO:0000256" key="6">
    <source>
        <dbReference type="ARBA" id="ARBA00022759"/>
    </source>
</evidence>
<dbReference type="PANTHER" id="PTHR37984">
    <property type="entry name" value="PROTEIN CBG26694"/>
    <property type="match status" value="1"/>
</dbReference>
<dbReference type="AlphaFoldDB" id="A0A3B5AAW0"/>
<keyword evidence="6" id="KW-0255">Endonuclease</keyword>
<dbReference type="InterPro" id="IPR043128">
    <property type="entry name" value="Rev_trsase/Diguanyl_cyclase"/>
</dbReference>
<keyword evidence="6" id="KW-0378">Hydrolase</keyword>
<accession>A0A3B5AAW0</accession>
<dbReference type="InterPro" id="IPR041577">
    <property type="entry name" value="RT_RNaseH_2"/>
</dbReference>
<dbReference type="SUPFAM" id="SSF56672">
    <property type="entry name" value="DNA/RNA polymerases"/>
    <property type="match status" value="1"/>
</dbReference>
<dbReference type="InterPro" id="IPR043502">
    <property type="entry name" value="DNA/RNA_pol_sf"/>
</dbReference>
<comment type="similarity">
    <text evidence="1">Belongs to the beta type-B retroviral polymerase family. HERV class-II K(HML-2) pol subfamily.</text>
</comment>
<protein>
    <recommendedName>
        <fullName evidence="2">ribonuclease H</fullName>
        <ecNumber evidence="2">3.1.26.4</ecNumber>
    </recommendedName>
</protein>
<dbReference type="InterPro" id="IPR050951">
    <property type="entry name" value="Retrovirus_Pol_polyprotein"/>
</dbReference>
<dbReference type="GO" id="GO:0016779">
    <property type="term" value="F:nucleotidyltransferase activity"/>
    <property type="evidence" value="ECO:0007669"/>
    <property type="project" value="UniProtKB-KW"/>
</dbReference>
<evidence type="ECO:0000256" key="1">
    <source>
        <dbReference type="ARBA" id="ARBA00010879"/>
    </source>
</evidence>
<dbReference type="PANTHER" id="PTHR37984:SF5">
    <property type="entry name" value="PROTEIN NYNRIN-LIKE"/>
    <property type="match status" value="1"/>
</dbReference>
<dbReference type="SUPFAM" id="SSF50630">
    <property type="entry name" value="Acid proteases"/>
    <property type="match status" value="1"/>
</dbReference>
<name>A0A3B5AAW0_9TELE</name>
<dbReference type="Ensembl" id="ENSSPAT00000010928.1">
    <property type="protein sequence ID" value="ENSSPAP00000010747.1"/>
    <property type="gene ID" value="ENSSPAG00000008169.1"/>
</dbReference>
<dbReference type="EC" id="3.1.26.4" evidence="2"/>
<evidence type="ECO:0000256" key="3">
    <source>
        <dbReference type="ARBA" id="ARBA00022679"/>
    </source>
</evidence>
<dbReference type="CDD" id="cd01647">
    <property type="entry name" value="RT_LTR"/>
    <property type="match status" value="1"/>
</dbReference>